<dbReference type="SMART" id="SM01093">
    <property type="entry name" value="CP12"/>
    <property type="match status" value="1"/>
</dbReference>
<dbReference type="GO" id="GO:0080153">
    <property type="term" value="P:negative regulation of reductive pentose-phosphate cycle"/>
    <property type="evidence" value="ECO:0007669"/>
    <property type="project" value="TreeGrafter"/>
</dbReference>
<dbReference type="InterPro" id="IPR003823">
    <property type="entry name" value="CP12_dom"/>
</dbReference>
<feature type="domain" description="CP12" evidence="2">
    <location>
        <begin position="179"/>
        <end position="248"/>
    </location>
</feature>
<protein>
    <recommendedName>
        <fullName evidence="2">CP12 domain-containing protein</fullName>
    </recommendedName>
</protein>
<comment type="caution">
    <text evidence="3">The sequence shown here is derived from an EMBL/GenBank/DDBJ whole genome shotgun (WGS) entry which is preliminary data.</text>
</comment>
<dbReference type="Proteomes" id="UP000737018">
    <property type="component" value="Unassembled WGS sequence"/>
</dbReference>
<name>A0A8J4QE17_9ROSI</name>
<evidence type="ECO:0000259" key="2">
    <source>
        <dbReference type="SMART" id="SM01093"/>
    </source>
</evidence>
<accession>A0A8J4QE17</accession>
<evidence type="ECO:0000256" key="1">
    <source>
        <dbReference type="PIRSR" id="PIRSR639314-50"/>
    </source>
</evidence>
<evidence type="ECO:0000313" key="4">
    <source>
        <dbReference type="Proteomes" id="UP000737018"/>
    </source>
</evidence>
<keyword evidence="4" id="KW-1185">Reference proteome</keyword>
<dbReference type="GO" id="GO:0009507">
    <property type="term" value="C:chloroplast"/>
    <property type="evidence" value="ECO:0007669"/>
    <property type="project" value="TreeGrafter"/>
</dbReference>
<evidence type="ECO:0000313" key="3">
    <source>
        <dbReference type="EMBL" id="KAF3945309.1"/>
    </source>
</evidence>
<sequence>MLSRRIPDNVGKDTSQIRKIGLTKLLLNYTYPDRALKKLQIHTVPYKNYGLWEGTANNQLLKKRTINSGGPSVHYIFHKCPNSYKVHLQSKFKNHQRVLVGGDRRPPRWACLAAGTGVVGCCSSRTVRGGSSLLLRSEALLFSSKVSVVRMDEAKKGLSVKAMAVAPKFIGTQKREKHLTEMIEKKVIEAREVCGEDERSDECKVAWDEVEEISQAKADLRLKLEKQDPLEFFCQDNPETDECRLYED</sequence>
<dbReference type="OrthoDB" id="4362at2759"/>
<reference evidence="3" key="1">
    <citation type="submission" date="2020-03" db="EMBL/GenBank/DDBJ databases">
        <title>Castanea mollissima Vanexum genome sequencing.</title>
        <authorList>
            <person name="Staton M."/>
        </authorList>
    </citation>
    <scope>NUCLEOTIDE SEQUENCE</scope>
    <source>
        <tissue evidence="3">Leaf</tissue>
    </source>
</reference>
<feature type="disulfide bond" evidence="1">
    <location>
        <begin position="194"/>
        <end position="203"/>
    </location>
</feature>
<feature type="disulfide bond" evidence="1">
    <location>
        <begin position="234"/>
        <end position="243"/>
    </location>
</feature>
<dbReference type="InterPro" id="IPR039314">
    <property type="entry name" value="CP12-like"/>
</dbReference>
<dbReference type="AlphaFoldDB" id="A0A8J4QE17"/>
<keyword evidence="1" id="KW-1015">Disulfide bond</keyword>
<organism evidence="3 4">
    <name type="scientific">Castanea mollissima</name>
    <name type="common">Chinese chestnut</name>
    <dbReference type="NCBI Taxonomy" id="60419"/>
    <lineage>
        <taxon>Eukaryota</taxon>
        <taxon>Viridiplantae</taxon>
        <taxon>Streptophyta</taxon>
        <taxon>Embryophyta</taxon>
        <taxon>Tracheophyta</taxon>
        <taxon>Spermatophyta</taxon>
        <taxon>Magnoliopsida</taxon>
        <taxon>eudicotyledons</taxon>
        <taxon>Gunneridae</taxon>
        <taxon>Pentapetalae</taxon>
        <taxon>rosids</taxon>
        <taxon>fabids</taxon>
        <taxon>Fagales</taxon>
        <taxon>Fagaceae</taxon>
        <taxon>Castanea</taxon>
    </lineage>
</organism>
<gene>
    <name evidence="3" type="ORF">CMV_028304</name>
</gene>
<dbReference type="PANTHER" id="PTHR33921">
    <property type="entry name" value="CALVIN CYCLE PROTEIN CP12-2, CHLOROPLASTIC"/>
    <property type="match status" value="1"/>
</dbReference>
<proteinExistence type="predicted"/>
<dbReference type="PANTHER" id="PTHR33921:SF16">
    <property type="entry name" value="CALVIN CYCLE PROTEIN CP12-3, CHLOROPLASTIC"/>
    <property type="match status" value="1"/>
</dbReference>
<dbReference type="Pfam" id="PF02672">
    <property type="entry name" value="CP12"/>
    <property type="match status" value="1"/>
</dbReference>
<dbReference type="EMBL" id="JRKL02012467">
    <property type="protein sequence ID" value="KAF3945309.1"/>
    <property type="molecule type" value="Genomic_DNA"/>
</dbReference>